<dbReference type="Pfam" id="PF11741">
    <property type="entry name" value="AMIN"/>
    <property type="match status" value="1"/>
</dbReference>
<keyword evidence="3 7" id="KW-0378">Hydrolase</keyword>
<evidence type="ECO:0000256" key="1">
    <source>
        <dbReference type="ARBA" id="ARBA00001561"/>
    </source>
</evidence>
<dbReference type="EMBL" id="JACIDZ010000006">
    <property type="protein sequence ID" value="MBB4122270.1"/>
    <property type="molecule type" value="Genomic_DNA"/>
</dbReference>
<evidence type="ECO:0000313" key="8">
    <source>
        <dbReference type="Proteomes" id="UP000530571"/>
    </source>
</evidence>
<feature type="coiled-coil region" evidence="4">
    <location>
        <begin position="287"/>
        <end position="314"/>
    </location>
</feature>
<feature type="signal peptide" evidence="5">
    <location>
        <begin position="1"/>
        <end position="41"/>
    </location>
</feature>
<evidence type="ECO:0000259" key="6">
    <source>
        <dbReference type="SMART" id="SM00646"/>
    </source>
</evidence>
<dbReference type="GO" id="GO:0008745">
    <property type="term" value="F:N-acetylmuramoyl-L-alanine amidase activity"/>
    <property type="evidence" value="ECO:0007669"/>
    <property type="project" value="UniProtKB-EC"/>
</dbReference>
<dbReference type="CDD" id="cd02696">
    <property type="entry name" value="MurNAc-LAA"/>
    <property type="match status" value="1"/>
</dbReference>
<dbReference type="Gene3D" id="3.40.630.40">
    <property type="entry name" value="Zn-dependent exopeptidases"/>
    <property type="match status" value="1"/>
</dbReference>
<dbReference type="GO" id="GO:0030288">
    <property type="term" value="C:outer membrane-bounded periplasmic space"/>
    <property type="evidence" value="ECO:0007669"/>
    <property type="project" value="TreeGrafter"/>
</dbReference>
<dbReference type="GO" id="GO:0009253">
    <property type="term" value="P:peptidoglycan catabolic process"/>
    <property type="evidence" value="ECO:0007669"/>
    <property type="project" value="InterPro"/>
</dbReference>
<keyword evidence="8" id="KW-1185">Reference proteome</keyword>
<dbReference type="InterPro" id="IPR050695">
    <property type="entry name" value="N-acetylmuramoyl_amidase_3"/>
</dbReference>
<keyword evidence="5" id="KW-0732">Signal</keyword>
<dbReference type="Proteomes" id="UP000530571">
    <property type="component" value="Unassembled WGS sequence"/>
</dbReference>
<feature type="chain" id="PRO_5031495452" description="N-acetylmuramoyl-L-alanine amidase" evidence="5">
    <location>
        <begin position="42"/>
        <end position="419"/>
    </location>
</feature>
<dbReference type="RefSeq" id="WP_183486122.1">
    <property type="nucleotide sequence ID" value="NZ_JACIDZ010000006.1"/>
</dbReference>
<sequence length="419" mass="45301">MTRRKAAGTKRLFDFASAAVLAAVGVLLVLLAAVAAQPAHASAEDADAAAPLIAYNALLVGDDARARLVVDFDRAPEFTYHYLKDPARLVITLPSTAFGFSADAVSPRGLISDVRYGATGPGQSRIVLSAREPIQLTLGEVRPEDGSGARLVIDLAIADTARFETLLARQQPAPGDAFADSLATPVDDDAYVIAVDAGHGGIDTGAIGEDTRTLEKTITLDFARAFARRLAEEPGYEPFLTRDSDIYLSLSKRVELARQHGADLFISFHADSLDQSDISGATVYTLSDRASDRLAAALARRENLSNEIMGIEVDNEPEEVTDILLDLTRRETQSFSISLADRVVASFSGQIGLINNPHRFAGFMVLRAPDIPSILLEIGFLSNADDERRMLDPEWRDRLVDRLVEAVKRYRHPMVSGGG</sequence>
<evidence type="ECO:0000313" key="7">
    <source>
        <dbReference type="EMBL" id="MBB4122270.1"/>
    </source>
</evidence>
<name>A0A7W6KM00_9HYPH</name>
<evidence type="ECO:0000256" key="4">
    <source>
        <dbReference type="SAM" id="Coils"/>
    </source>
</evidence>
<dbReference type="AlphaFoldDB" id="A0A7W6KM00"/>
<dbReference type="SMART" id="SM00646">
    <property type="entry name" value="Ami_3"/>
    <property type="match status" value="1"/>
</dbReference>
<reference evidence="7 8" key="1">
    <citation type="submission" date="2020-08" db="EMBL/GenBank/DDBJ databases">
        <title>Genomic Encyclopedia of Type Strains, Phase IV (KMG-IV): sequencing the most valuable type-strain genomes for metagenomic binning, comparative biology and taxonomic classification.</title>
        <authorList>
            <person name="Goeker M."/>
        </authorList>
    </citation>
    <scope>NUCLEOTIDE SEQUENCE [LARGE SCALE GENOMIC DNA]</scope>
    <source>
        <strain evidence="7 8">DSM 28101</strain>
    </source>
</reference>
<dbReference type="EC" id="3.5.1.28" evidence="2"/>
<accession>A0A7W6KM00</accession>
<evidence type="ECO:0000256" key="2">
    <source>
        <dbReference type="ARBA" id="ARBA00011901"/>
    </source>
</evidence>
<organism evidence="7 8">
    <name type="scientific">Martelella radicis</name>
    <dbReference type="NCBI Taxonomy" id="1397476"/>
    <lineage>
        <taxon>Bacteria</taxon>
        <taxon>Pseudomonadati</taxon>
        <taxon>Pseudomonadota</taxon>
        <taxon>Alphaproteobacteria</taxon>
        <taxon>Hyphomicrobiales</taxon>
        <taxon>Aurantimonadaceae</taxon>
        <taxon>Martelella</taxon>
    </lineage>
</organism>
<dbReference type="PANTHER" id="PTHR30404">
    <property type="entry name" value="N-ACETYLMURAMOYL-L-ALANINE AMIDASE"/>
    <property type="match status" value="1"/>
</dbReference>
<gene>
    <name evidence="7" type="ORF">GGR30_002199</name>
</gene>
<keyword evidence="4" id="KW-0175">Coiled coil</keyword>
<evidence type="ECO:0000256" key="5">
    <source>
        <dbReference type="SAM" id="SignalP"/>
    </source>
</evidence>
<dbReference type="Pfam" id="PF01520">
    <property type="entry name" value="Amidase_3"/>
    <property type="match status" value="1"/>
</dbReference>
<dbReference type="InterPro" id="IPR002508">
    <property type="entry name" value="MurNAc-LAA_cat"/>
</dbReference>
<feature type="domain" description="MurNAc-LAA" evidence="6">
    <location>
        <begin position="254"/>
        <end position="408"/>
    </location>
</feature>
<comment type="caution">
    <text evidence="7">The sequence shown here is derived from an EMBL/GenBank/DDBJ whole genome shotgun (WGS) entry which is preliminary data.</text>
</comment>
<evidence type="ECO:0000256" key="3">
    <source>
        <dbReference type="ARBA" id="ARBA00022801"/>
    </source>
</evidence>
<proteinExistence type="predicted"/>
<dbReference type="InterPro" id="IPR021731">
    <property type="entry name" value="AMIN_dom"/>
</dbReference>
<dbReference type="Gene3D" id="2.60.40.3500">
    <property type="match status" value="1"/>
</dbReference>
<dbReference type="PANTHER" id="PTHR30404:SF0">
    <property type="entry name" value="N-ACETYLMURAMOYL-L-ALANINE AMIDASE AMIC"/>
    <property type="match status" value="1"/>
</dbReference>
<comment type="catalytic activity">
    <reaction evidence="1">
        <text>Hydrolyzes the link between N-acetylmuramoyl residues and L-amino acid residues in certain cell-wall glycopeptides.</text>
        <dbReference type="EC" id="3.5.1.28"/>
    </reaction>
</comment>
<dbReference type="SUPFAM" id="SSF53187">
    <property type="entry name" value="Zn-dependent exopeptidases"/>
    <property type="match status" value="1"/>
</dbReference>
<protein>
    <recommendedName>
        <fullName evidence="2">N-acetylmuramoyl-L-alanine amidase</fullName>
        <ecNumber evidence="2">3.5.1.28</ecNumber>
    </recommendedName>
</protein>